<dbReference type="EMBL" id="PDUG01000006">
    <property type="protein sequence ID" value="PIC21960.1"/>
    <property type="molecule type" value="Genomic_DNA"/>
</dbReference>
<feature type="signal peptide" evidence="1">
    <location>
        <begin position="1"/>
        <end position="19"/>
    </location>
</feature>
<organism evidence="2 3">
    <name type="scientific">Caenorhabditis nigoni</name>
    <dbReference type="NCBI Taxonomy" id="1611254"/>
    <lineage>
        <taxon>Eukaryota</taxon>
        <taxon>Metazoa</taxon>
        <taxon>Ecdysozoa</taxon>
        <taxon>Nematoda</taxon>
        <taxon>Chromadorea</taxon>
        <taxon>Rhabditida</taxon>
        <taxon>Rhabditina</taxon>
        <taxon>Rhabditomorpha</taxon>
        <taxon>Rhabditoidea</taxon>
        <taxon>Rhabditidae</taxon>
        <taxon>Peloderinae</taxon>
        <taxon>Caenorhabditis</taxon>
    </lineage>
</organism>
<gene>
    <name evidence="2" type="primary">Cnig_chr_X.g26614</name>
    <name evidence="2" type="ORF">B9Z55_026614</name>
</gene>
<evidence type="ECO:0000256" key="1">
    <source>
        <dbReference type="SAM" id="SignalP"/>
    </source>
</evidence>
<keyword evidence="1" id="KW-0732">Signal</keyword>
<dbReference type="STRING" id="1611254.A0A2G5T3X4"/>
<feature type="chain" id="PRO_5013848709" evidence="1">
    <location>
        <begin position="20"/>
        <end position="88"/>
    </location>
</feature>
<evidence type="ECO:0000313" key="2">
    <source>
        <dbReference type="EMBL" id="PIC21960.1"/>
    </source>
</evidence>
<reference evidence="3" key="1">
    <citation type="submission" date="2017-10" db="EMBL/GenBank/DDBJ databases">
        <title>Rapid genome shrinkage in a self-fertile nematode reveals novel sperm competition proteins.</title>
        <authorList>
            <person name="Yin D."/>
            <person name="Schwarz E.M."/>
            <person name="Thomas C.G."/>
            <person name="Felde R.L."/>
            <person name="Korf I.F."/>
            <person name="Cutter A.D."/>
            <person name="Schartner C.M."/>
            <person name="Ralston E.J."/>
            <person name="Meyer B.J."/>
            <person name="Haag E.S."/>
        </authorList>
    </citation>
    <scope>NUCLEOTIDE SEQUENCE [LARGE SCALE GENOMIC DNA]</scope>
    <source>
        <strain evidence="3">JU1422</strain>
    </source>
</reference>
<accession>A0A2G5T3X4</accession>
<dbReference type="AlphaFoldDB" id="A0A2G5T3X4"/>
<dbReference type="Proteomes" id="UP000230233">
    <property type="component" value="Chromosome X"/>
</dbReference>
<evidence type="ECO:0000313" key="3">
    <source>
        <dbReference type="Proteomes" id="UP000230233"/>
    </source>
</evidence>
<keyword evidence="3" id="KW-1185">Reference proteome</keyword>
<comment type="caution">
    <text evidence="2">The sequence shown here is derived from an EMBL/GenBank/DDBJ whole genome shotgun (WGS) entry which is preliminary data.</text>
</comment>
<dbReference type="OrthoDB" id="5802470at2759"/>
<sequence length="88" mass="9778">MAKFLVFICIMAFAAFVASDKSIYDQEGGTNNVAFAGFGGQDRVPPFESLEGVLRRFHLRALPMMKRSIAIGRSGFRPGKRSIQIYAF</sequence>
<protein>
    <submittedName>
        <fullName evidence="2">Uncharacterized protein</fullName>
    </submittedName>
</protein>
<name>A0A2G5T3X4_9PELO</name>
<proteinExistence type="predicted"/>